<evidence type="ECO:0000313" key="3">
    <source>
        <dbReference type="Proteomes" id="UP000070133"/>
    </source>
</evidence>
<reference evidence="2 3" key="1">
    <citation type="submission" date="2015-07" db="EMBL/GenBank/DDBJ databases">
        <title>Comparative genomics of the Sigatoka disease complex on banana suggests a link between parallel evolutionary changes in Pseudocercospora fijiensis and Pseudocercospora eumusae and increased virulence on the banana host.</title>
        <authorList>
            <person name="Chang T.-C."/>
            <person name="Salvucci A."/>
            <person name="Crous P.W."/>
            <person name="Stergiopoulos I."/>
        </authorList>
    </citation>
    <scope>NUCLEOTIDE SEQUENCE [LARGE SCALE GENOMIC DNA]</scope>
    <source>
        <strain evidence="2 3">CBS 114824</strain>
    </source>
</reference>
<dbReference type="Proteomes" id="UP000070133">
    <property type="component" value="Unassembled WGS sequence"/>
</dbReference>
<accession>A0A139HHM9</accession>
<proteinExistence type="predicted"/>
<feature type="region of interest" description="Disordered" evidence="1">
    <location>
        <begin position="18"/>
        <end position="61"/>
    </location>
</feature>
<evidence type="ECO:0000313" key="2">
    <source>
        <dbReference type="EMBL" id="KXT01981.1"/>
    </source>
</evidence>
<comment type="caution">
    <text evidence="2">The sequence shown here is derived from an EMBL/GenBank/DDBJ whole genome shotgun (WGS) entry which is preliminary data.</text>
</comment>
<gene>
    <name evidence="2" type="ORF">AC578_6518</name>
</gene>
<protein>
    <submittedName>
        <fullName evidence="2">Uncharacterized protein</fullName>
    </submittedName>
</protein>
<evidence type="ECO:0000256" key="1">
    <source>
        <dbReference type="SAM" id="MobiDB-lite"/>
    </source>
</evidence>
<sequence length="119" mass="13163">MPQPHTFGATRAAKAALLAGEEAATAPRRRPVKTTGQFKHLEAGTLRKPKKPARPSLRDRLRKVVDKFRFRRPKQKAASPEPQPGLLQAPVLNGIATIKLAEARARVKADTTRRVVRFA</sequence>
<keyword evidence="3" id="KW-1185">Reference proteome</keyword>
<dbReference type="EMBL" id="LFZN01000047">
    <property type="protein sequence ID" value="KXT01981.1"/>
    <property type="molecule type" value="Genomic_DNA"/>
</dbReference>
<dbReference type="OrthoDB" id="10455841at2759"/>
<name>A0A139HHM9_9PEZI</name>
<dbReference type="AlphaFoldDB" id="A0A139HHM9"/>
<organism evidence="2 3">
    <name type="scientific">Pseudocercospora eumusae</name>
    <dbReference type="NCBI Taxonomy" id="321146"/>
    <lineage>
        <taxon>Eukaryota</taxon>
        <taxon>Fungi</taxon>
        <taxon>Dikarya</taxon>
        <taxon>Ascomycota</taxon>
        <taxon>Pezizomycotina</taxon>
        <taxon>Dothideomycetes</taxon>
        <taxon>Dothideomycetidae</taxon>
        <taxon>Mycosphaerellales</taxon>
        <taxon>Mycosphaerellaceae</taxon>
        <taxon>Pseudocercospora</taxon>
    </lineage>
</organism>